<dbReference type="GO" id="GO:0016491">
    <property type="term" value="F:oxidoreductase activity"/>
    <property type="evidence" value="ECO:0007669"/>
    <property type="project" value="InterPro"/>
</dbReference>
<dbReference type="Gene3D" id="2.30.110.10">
    <property type="entry name" value="Electron Transport, Fmn-binding Protein, Chain A"/>
    <property type="match status" value="1"/>
</dbReference>
<name>A0A455SFJ7_9CHLR</name>
<protein>
    <recommendedName>
        <fullName evidence="2">Nitroreductase</fullName>
    </recommendedName>
</protein>
<sequence>MEKKGVKGMTLAKQRPRGLTRLLAKLPLLLYRVGLGWLLGKLFVQITHRGRKSGRIRQTVLEVLRYDRRTHEVVVVSGWQGRTDWYRNIQREPALWVTIGRISYRPAQELLSPEETYAVVREVLRRRPREAKALGAVLGIDFTAPDAEAQVTRLFRGVRFWPAYLSRQDDK</sequence>
<evidence type="ECO:0000313" key="1">
    <source>
        <dbReference type="EMBL" id="BBH86280.1"/>
    </source>
</evidence>
<evidence type="ECO:0008006" key="2">
    <source>
        <dbReference type="Google" id="ProtNLM"/>
    </source>
</evidence>
<gene>
    <name evidence="1" type="ORF">KTC_10310</name>
</gene>
<dbReference type="AlphaFoldDB" id="A0A455SFJ7"/>
<organism evidence="1">
    <name type="scientific">Thermosporothrix sp. COM3</name>
    <dbReference type="NCBI Taxonomy" id="2490863"/>
    <lineage>
        <taxon>Bacteria</taxon>
        <taxon>Bacillati</taxon>
        <taxon>Chloroflexota</taxon>
        <taxon>Ktedonobacteria</taxon>
        <taxon>Ktedonobacterales</taxon>
        <taxon>Thermosporotrichaceae</taxon>
        <taxon>Thermosporothrix</taxon>
    </lineage>
</organism>
<dbReference type="NCBIfam" id="TIGR00026">
    <property type="entry name" value="hi_GC_TIGR00026"/>
    <property type="match status" value="1"/>
</dbReference>
<reference evidence="1" key="1">
    <citation type="submission" date="2018-12" db="EMBL/GenBank/DDBJ databases">
        <title>Novel natural products biosynthetic potential of the class Ktedonobacteria.</title>
        <authorList>
            <person name="Zheng Y."/>
            <person name="Saitou A."/>
            <person name="Wang C.M."/>
            <person name="Toyoda A."/>
            <person name="Minakuchi Y."/>
            <person name="Sekiguchi Y."/>
            <person name="Ueda K."/>
            <person name="Takano H."/>
            <person name="Sakai Y."/>
            <person name="Yokota A."/>
            <person name="Yabe S."/>
        </authorList>
    </citation>
    <scope>NUCLEOTIDE SEQUENCE</scope>
    <source>
        <strain evidence="1">COM3</strain>
    </source>
</reference>
<accession>A0A455SFJ7</accession>
<dbReference type="EMBL" id="AP019376">
    <property type="protein sequence ID" value="BBH86280.1"/>
    <property type="molecule type" value="Genomic_DNA"/>
</dbReference>
<dbReference type="InterPro" id="IPR012349">
    <property type="entry name" value="Split_barrel_FMN-bd"/>
</dbReference>
<dbReference type="InterPro" id="IPR004378">
    <property type="entry name" value="F420H2_quin_Rdtase"/>
</dbReference>
<dbReference type="Pfam" id="PF04075">
    <property type="entry name" value="F420H2_quin_red"/>
    <property type="match status" value="1"/>
</dbReference>
<proteinExistence type="predicted"/>